<feature type="domain" description="FHA" evidence="12">
    <location>
        <begin position="526"/>
        <end position="579"/>
    </location>
</feature>
<dbReference type="PROSITE" id="PS00411">
    <property type="entry name" value="KINESIN_MOTOR_1"/>
    <property type="match status" value="1"/>
</dbReference>
<evidence type="ECO:0000256" key="8">
    <source>
        <dbReference type="ARBA" id="ARBA00023212"/>
    </source>
</evidence>
<feature type="binding site" evidence="9">
    <location>
        <begin position="157"/>
        <end position="164"/>
    </location>
    <ligand>
        <name>ATP</name>
        <dbReference type="ChEBI" id="CHEBI:30616"/>
    </ligand>
</feature>
<dbReference type="InterPro" id="IPR027417">
    <property type="entry name" value="P-loop_NTPase"/>
</dbReference>
<dbReference type="EMBL" id="WVUK01000038">
    <property type="protein sequence ID" value="KAF7496110.1"/>
    <property type="molecule type" value="Genomic_DNA"/>
</dbReference>
<dbReference type="Gene3D" id="2.60.200.20">
    <property type="match status" value="1"/>
</dbReference>
<evidence type="ECO:0000256" key="6">
    <source>
        <dbReference type="ARBA" id="ARBA00023054"/>
    </source>
</evidence>
<sequence>MTSGEYSGQQSQSQQQQSISSDKVQVAIRVRPFSNREIDLETKCVVEVRGDQTVLHHPQSYDRGTSNAINSNIGGNGLHNGIANKPSSPSSSVSVNNGQNSNQQFRPPKIFTFDHCFWSFDPSDGHYASQEDVFQQLGVSVLDSAFQGYNACIFAYGQTGSGKSYTMMGTQQEKGLIPRLCDAIFERIKRLSNEDSNSSFKLEVSYMEIYNEKVHDLLDPGGARQNLKVREHSILGPYVDGLSTLAVSSFEEINSLMAEGNKSRTVASTNMNSESSRSHAVFTLKLTCSNYDPIANVVGEKVSKMSLVDLAGSERAIKTGAVGDRLKEGSNINRSLTTLGLVISKLADQASGRNRKDQFVPYRDSVLTWLLKDNLGGNSKTIMISTISPSADSYEETLSTLRYADRAKRIVNHAIINEDPNNRIIRELREEVEQLREQLLHANVQSDLRERLAESEKLIKDMEQTWEEKLRKTEKIHQERQQALEKMGISVQSSGIAVEKDRYYLVNLNADPSMNALLVYYLKDRTLIGRPDTLPVQDIQLSGVGIMPEHAIIEIDREQNQIYMQPINDARTFVNGLMIHERCRLHNGDRILWGNNHFFSINCPVSIDDTNRFNRNDEQNFFDYNYARNEILSSNYPDLKSILSRETESPSPIRGLLIRNDGLLSGSTTYLPLSNQLTSKSMNSGGLYHQRAQIGSSLSSSSSSASSSNISPSLLQQSQRILDRLVHKRQENFRLYLSKLREEIIKANTSAFEANLIAEEMRKQTEFKVTLQIPATNLNLNRLKQNVNISEPAILVKRKNFIPQIWSMEKFEMNLIEMRERYNEWKERQNLQRESSVESNRSSSSLSTSTTSRSDSIIGTDLSSSTQSSQSYGIQIKNDPFYELQERHLLIGVANIFLEVLMQNIVLDYHVPIISQQGEIVGRLHIEFGRIEGDFGERIADAGVSDIDTDDAGSNDGIEFLDSTNVSTNNQSVIVTDSSRSPLGFNQIRVRLRIKNAHGLPSETSNFVFCQYTFCGMTDVIVITPIDATDCYEGKLNHLAFPSHSEIQIIFNHQKEFVVNLTEEFREICTDGALSIEVWGHRISANPILKNESDERISSISRTLTDRWLELKRRIEFWIEIHELNDQGTYSPVDIEQQSDIATGGIYQLRQGQQRRILVQVETVPDSGTLPIICDQIYSVQIGCVCARSRAQKPLDSYQEGDLAILHDRWSNVLQKRQSYLHDQINELINKNENKTHEDIEREHRLMKQWVNLVEERKASKCPLPGSEIPGATNESWEPPIGMENHIPIIFLDLDADDVTLSNKVSNLSIDVAGANSILPKEYNGTAFYNLSMVSAQTFLNGLQCVAVWDSSVHESQHLNRPTAANERIYLIVKIGIHLSHPSKMDLILRKRIAINVYKKQGLVSSTKNIFKKISRLDVAPNATGITYEIVSSIPKQSEDFEDRESLALMAASDIDLTACDGESYIERYTKSVSALESILTLERLRQEVAVREQLSKKAKKTLRFVTNDRNGSNQSNPLAGLIGEGSELRKALSVPNMAQLIRPYRPLTTFEPFDSEPTTVASETSEKNAIEKNSIKNITNGGGGGGGVVGYQNRQSSTFDLSYVTTAAQKLRTKASSFLGSMTGLNQIYLTEIDIGESVKSK</sequence>
<dbReference type="SMART" id="SM00129">
    <property type="entry name" value="KISc"/>
    <property type="match status" value="1"/>
</dbReference>
<dbReference type="GO" id="GO:0005524">
    <property type="term" value="F:ATP binding"/>
    <property type="evidence" value="ECO:0007669"/>
    <property type="project" value="UniProtKB-UniRule"/>
</dbReference>
<keyword evidence="4 9" id="KW-0547">Nucleotide-binding</keyword>
<dbReference type="GO" id="GO:0003777">
    <property type="term" value="F:microtubule motor activity"/>
    <property type="evidence" value="ECO:0007669"/>
    <property type="project" value="InterPro"/>
</dbReference>
<dbReference type="PRINTS" id="PR00380">
    <property type="entry name" value="KINESINHEAVY"/>
</dbReference>
<evidence type="ECO:0000256" key="2">
    <source>
        <dbReference type="ARBA" id="ARBA00022490"/>
    </source>
</evidence>
<dbReference type="SUPFAM" id="SSF52540">
    <property type="entry name" value="P-loop containing nucleoside triphosphate hydrolases"/>
    <property type="match status" value="1"/>
</dbReference>
<evidence type="ECO:0000256" key="3">
    <source>
        <dbReference type="ARBA" id="ARBA00022701"/>
    </source>
</evidence>
<keyword evidence="8" id="KW-0206">Cytoskeleton</keyword>
<dbReference type="Gene3D" id="3.40.850.10">
    <property type="entry name" value="Kinesin motor domain"/>
    <property type="match status" value="1"/>
</dbReference>
<dbReference type="PROSITE" id="PS50006">
    <property type="entry name" value="FHA_DOMAIN"/>
    <property type="match status" value="1"/>
</dbReference>
<dbReference type="GO" id="GO:0007018">
    <property type="term" value="P:microtubule-based movement"/>
    <property type="evidence" value="ECO:0007669"/>
    <property type="project" value="InterPro"/>
</dbReference>
<evidence type="ECO:0000256" key="5">
    <source>
        <dbReference type="ARBA" id="ARBA00022840"/>
    </source>
</evidence>
<dbReference type="SMART" id="SM00240">
    <property type="entry name" value="FHA"/>
    <property type="match status" value="1"/>
</dbReference>
<keyword evidence="7 9" id="KW-0505">Motor protein</keyword>
<name>A0A834VHI0_SARSC</name>
<reference evidence="16" key="1">
    <citation type="journal article" date="2020" name="PLoS Negl. Trop. Dis.">
        <title>High-quality nuclear genome for Sarcoptes scabiei-A critical resource for a neglected parasite.</title>
        <authorList>
            <person name="Korhonen P.K."/>
            <person name="Gasser R.B."/>
            <person name="Ma G."/>
            <person name="Wang T."/>
            <person name="Stroehlein A.J."/>
            <person name="Young N.D."/>
            <person name="Ang C.S."/>
            <person name="Fernando D.D."/>
            <person name="Lu H.C."/>
            <person name="Taylor S."/>
            <person name="Reynolds S.L."/>
            <person name="Mofiz E."/>
            <person name="Najaraj S.H."/>
            <person name="Gowda H."/>
            <person name="Madugundu A."/>
            <person name="Renuse S."/>
            <person name="Holt D."/>
            <person name="Pandey A."/>
            <person name="Papenfuss A.T."/>
            <person name="Fischer K."/>
        </authorList>
    </citation>
    <scope>NUCLEOTIDE SEQUENCE [LARGE SCALE GENOMIC DNA]</scope>
</reference>
<dbReference type="FunFam" id="3.40.850.10:FF:000021">
    <property type="entry name" value="kinesin-like protein KIF16B isoform X1"/>
    <property type="match status" value="1"/>
</dbReference>
<dbReference type="EnsemblMetazoa" id="SSS_4055s_mrna">
    <property type="protein sequence ID" value="KAF7496110.1"/>
    <property type="gene ID" value="SSS_4055"/>
</dbReference>
<feature type="region of interest" description="Disordered" evidence="11">
    <location>
        <begin position="1"/>
        <end position="23"/>
    </location>
</feature>
<dbReference type="PANTHER" id="PTHR47117">
    <property type="entry name" value="STAR-RELATED LIPID TRANSFER PROTEIN 9"/>
    <property type="match status" value="1"/>
</dbReference>
<evidence type="ECO:0000313" key="14">
    <source>
        <dbReference type="EMBL" id="KAF7496110.1"/>
    </source>
</evidence>
<dbReference type="SUPFAM" id="SSF49879">
    <property type="entry name" value="SMAD/FHA domain"/>
    <property type="match status" value="1"/>
</dbReference>
<dbReference type="CDD" id="cd01365">
    <property type="entry name" value="KISc_KIF1A_KIF1B"/>
    <property type="match status" value="1"/>
</dbReference>
<dbReference type="GO" id="GO:0008017">
    <property type="term" value="F:microtubule binding"/>
    <property type="evidence" value="ECO:0007669"/>
    <property type="project" value="InterPro"/>
</dbReference>
<feature type="region of interest" description="Disordered" evidence="11">
    <location>
        <begin position="828"/>
        <end position="869"/>
    </location>
</feature>
<dbReference type="CDD" id="cd22706">
    <property type="entry name" value="FHA_KIF13"/>
    <property type="match status" value="1"/>
</dbReference>
<keyword evidence="16" id="KW-1185">Reference proteome</keyword>
<reference evidence="14" key="2">
    <citation type="submission" date="2020-01" db="EMBL/GenBank/DDBJ databases">
        <authorList>
            <person name="Korhonen P.K.K."/>
            <person name="Guangxu M.G."/>
            <person name="Wang T.W."/>
            <person name="Stroehlein A.J.S."/>
            <person name="Young N.D."/>
            <person name="Ang C.-S.A."/>
            <person name="Fernando D.W.F."/>
            <person name="Lu H.L."/>
            <person name="Taylor S.T."/>
            <person name="Ehtesham M.E.M."/>
            <person name="Najaraj S.H.N."/>
            <person name="Harsha G.H.G."/>
            <person name="Madugundu A.M."/>
            <person name="Renuse S.R."/>
            <person name="Holt D.H."/>
            <person name="Pandey A.P."/>
            <person name="Papenfuss A.P."/>
            <person name="Gasser R.B.G."/>
            <person name="Fischer K.F."/>
        </authorList>
    </citation>
    <scope>NUCLEOTIDE SEQUENCE</scope>
    <source>
        <strain evidence="14">SSS_KF_BRIS2020</strain>
    </source>
</reference>
<feature type="compositionally biased region" description="Low complexity" evidence="11">
    <location>
        <begin position="833"/>
        <end position="856"/>
    </location>
</feature>
<dbReference type="InterPro" id="IPR000253">
    <property type="entry name" value="FHA_dom"/>
</dbReference>
<dbReference type="GO" id="GO:0005874">
    <property type="term" value="C:microtubule"/>
    <property type="evidence" value="ECO:0007669"/>
    <property type="project" value="UniProtKB-KW"/>
</dbReference>
<feature type="compositionally biased region" description="Low complexity" evidence="11">
    <location>
        <begin position="7"/>
        <end position="21"/>
    </location>
</feature>
<feature type="compositionally biased region" description="Low complexity" evidence="11">
    <location>
        <begin position="86"/>
        <end position="101"/>
    </location>
</feature>
<dbReference type="InterPro" id="IPR036961">
    <property type="entry name" value="Kinesin_motor_dom_sf"/>
</dbReference>
<evidence type="ECO:0000259" key="13">
    <source>
        <dbReference type="PROSITE" id="PS50067"/>
    </source>
</evidence>
<keyword evidence="3" id="KW-0493">Microtubule</keyword>
<feature type="region of interest" description="Disordered" evidence="11">
    <location>
        <begin position="56"/>
        <end position="101"/>
    </location>
</feature>
<dbReference type="InterPro" id="IPR032405">
    <property type="entry name" value="Kinesin_assoc"/>
</dbReference>
<protein>
    <submittedName>
        <fullName evidence="14">Kinesin-like protein KIF13A</fullName>
    </submittedName>
</protein>
<reference evidence="15" key="3">
    <citation type="submission" date="2022-06" db="UniProtKB">
        <authorList>
            <consortium name="EnsemblMetazoa"/>
        </authorList>
    </citation>
    <scope>IDENTIFICATION</scope>
</reference>
<keyword evidence="6 10" id="KW-0175">Coiled coil</keyword>
<gene>
    <name evidence="14" type="ORF">SSS_4055</name>
</gene>
<evidence type="ECO:0000313" key="16">
    <source>
        <dbReference type="Proteomes" id="UP000070412"/>
    </source>
</evidence>
<dbReference type="Pfam" id="PF12473">
    <property type="entry name" value="DUF3694"/>
    <property type="match status" value="2"/>
</dbReference>
<dbReference type="Pfam" id="PF16183">
    <property type="entry name" value="Kinesin_assoc"/>
    <property type="match status" value="1"/>
</dbReference>
<dbReference type="OrthoDB" id="3176171at2759"/>
<organism evidence="14">
    <name type="scientific">Sarcoptes scabiei</name>
    <name type="common">Itch mite</name>
    <name type="synonym">Acarus scabiei</name>
    <dbReference type="NCBI Taxonomy" id="52283"/>
    <lineage>
        <taxon>Eukaryota</taxon>
        <taxon>Metazoa</taxon>
        <taxon>Ecdysozoa</taxon>
        <taxon>Arthropoda</taxon>
        <taxon>Chelicerata</taxon>
        <taxon>Arachnida</taxon>
        <taxon>Acari</taxon>
        <taxon>Acariformes</taxon>
        <taxon>Sarcoptiformes</taxon>
        <taxon>Astigmata</taxon>
        <taxon>Psoroptidia</taxon>
        <taxon>Sarcoptoidea</taxon>
        <taxon>Sarcoptidae</taxon>
        <taxon>Sarcoptinae</taxon>
        <taxon>Sarcoptes</taxon>
    </lineage>
</organism>
<dbReference type="Proteomes" id="UP000070412">
    <property type="component" value="Unassembled WGS sequence"/>
</dbReference>
<dbReference type="Pfam" id="PF00498">
    <property type="entry name" value="FHA"/>
    <property type="match status" value="1"/>
</dbReference>
<evidence type="ECO:0000256" key="10">
    <source>
        <dbReference type="SAM" id="Coils"/>
    </source>
</evidence>
<dbReference type="Pfam" id="PF00225">
    <property type="entry name" value="Kinesin"/>
    <property type="match status" value="1"/>
</dbReference>
<dbReference type="InterPro" id="IPR022164">
    <property type="entry name" value="Kinesin-like"/>
</dbReference>
<dbReference type="InterPro" id="IPR019821">
    <property type="entry name" value="Kinesin_motor_CS"/>
</dbReference>
<evidence type="ECO:0000256" key="1">
    <source>
        <dbReference type="ARBA" id="ARBA00004245"/>
    </source>
</evidence>
<dbReference type="InterPro" id="IPR001752">
    <property type="entry name" value="Kinesin_motor_dom"/>
</dbReference>
<dbReference type="Pfam" id="PF12423">
    <property type="entry name" value="KIF1B"/>
    <property type="match status" value="1"/>
</dbReference>
<evidence type="ECO:0000256" key="11">
    <source>
        <dbReference type="SAM" id="MobiDB-lite"/>
    </source>
</evidence>
<feature type="domain" description="Kinesin motor" evidence="13">
    <location>
        <begin position="23"/>
        <end position="410"/>
    </location>
</feature>
<comment type="similarity">
    <text evidence="9">Belongs to the TRAFAC class myosin-kinesin ATPase superfamily. Kinesin family.</text>
</comment>
<evidence type="ECO:0000256" key="7">
    <source>
        <dbReference type="ARBA" id="ARBA00023175"/>
    </source>
</evidence>
<keyword evidence="5 9" id="KW-0067">ATP-binding</keyword>
<keyword evidence="2" id="KW-0963">Cytoplasm</keyword>
<dbReference type="InterPro" id="IPR022140">
    <property type="entry name" value="Kinesin-like_KIF1-typ"/>
</dbReference>
<dbReference type="Gene3D" id="6.10.250.2520">
    <property type="match status" value="1"/>
</dbReference>
<evidence type="ECO:0000259" key="12">
    <source>
        <dbReference type="PROSITE" id="PS50006"/>
    </source>
</evidence>
<accession>A0A834VHI0</accession>
<feature type="compositionally biased region" description="Low complexity" evidence="11">
    <location>
        <begin position="64"/>
        <end position="73"/>
    </location>
</feature>
<dbReference type="InterPro" id="IPR008984">
    <property type="entry name" value="SMAD_FHA_dom_sf"/>
</dbReference>
<evidence type="ECO:0000313" key="15">
    <source>
        <dbReference type="EnsemblMetazoa" id="KAF7496110.1"/>
    </source>
</evidence>
<comment type="subcellular location">
    <subcellularLocation>
        <location evidence="1">Cytoplasm</location>
        <location evidence="1">Cytoskeleton</location>
    </subcellularLocation>
</comment>
<dbReference type="PROSITE" id="PS50067">
    <property type="entry name" value="KINESIN_MOTOR_2"/>
    <property type="match status" value="1"/>
</dbReference>
<evidence type="ECO:0000256" key="9">
    <source>
        <dbReference type="PROSITE-ProRule" id="PRU00283"/>
    </source>
</evidence>
<feature type="coiled-coil region" evidence="10">
    <location>
        <begin position="425"/>
        <end position="465"/>
    </location>
</feature>
<evidence type="ECO:0000256" key="4">
    <source>
        <dbReference type="ARBA" id="ARBA00022741"/>
    </source>
</evidence>
<proteinExistence type="inferred from homology"/>